<keyword evidence="1" id="KW-0812">Transmembrane</keyword>
<gene>
    <name evidence="2" type="ORF">BO87DRAFT_21878</name>
</gene>
<dbReference type="AlphaFoldDB" id="A0A318YSJ2"/>
<accession>A0A318YSJ2</accession>
<evidence type="ECO:0000313" key="3">
    <source>
        <dbReference type="Proteomes" id="UP000247647"/>
    </source>
</evidence>
<dbReference type="EMBL" id="KZ821455">
    <property type="protein sequence ID" value="PYH35713.1"/>
    <property type="molecule type" value="Genomic_DNA"/>
</dbReference>
<dbReference type="RefSeq" id="XP_025481191.1">
    <property type="nucleotide sequence ID" value="XM_025618672.1"/>
</dbReference>
<reference evidence="2" key="1">
    <citation type="submission" date="2016-12" db="EMBL/GenBank/DDBJ databases">
        <title>The genomes of Aspergillus section Nigri reveals drivers in fungal speciation.</title>
        <authorList>
            <consortium name="DOE Joint Genome Institute"/>
            <person name="Vesth T.C."/>
            <person name="Nybo J."/>
            <person name="Theobald S."/>
            <person name="Brandl J."/>
            <person name="Frisvad J.C."/>
            <person name="Nielsen K.F."/>
            <person name="Lyhne E.K."/>
            <person name="Kogle M.E."/>
            <person name="Kuo A."/>
            <person name="Riley R."/>
            <person name="Clum A."/>
            <person name="Nolan M."/>
            <person name="Lipzen A."/>
            <person name="Salamov A."/>
            <person name="Henrissat B."/>
            <person name="Wiebenga A."/>
            <person name="De Vries R.P."/>
            <person name="Grigoriev I.V."/>
            <person name="Mortensen U.H."/>
            <person name="Andersen M.R."/>
            <person name="Baker S.E."/>
        </authorList>
    </citation>
    <scope>NUCLEOTIDE SEQUENCE [LARGE SCALE GENOMIC DNA]</scope>
    <source>
        <strain evidence="2">CBS 115656</strain>
    </source>
</reference>
<protein>
    <submittedName>
        <fullName evidence="2">Uncharacterized protein</fullName>
    </submittedName>
</protein>
<proteinExistence type="predicted"/>
<dbReference type="Proteomes" id="UP000247647">
    <property type="component" value="Unassembled WGS sequence"/>
</dbReference>
<name>A0A318YSJ2_ASPNB</name>
<evidence type="ECO:0000313" key="2">
    <source>
        <dbReference type="EMBL" id="PYH35713.1"/>
    </source>
</evidence>
<dbReference type="GeneID" id="37121128"/>
<keyword evidence="1" id="KW-0472">Membrane</keyword>
<feature type="transmembrane region" description="Helical" evidence="1">
    <location>
        <begin position="28"/>
        <end position="50"/>
    </location>
</feature>
<evidence type="ECO:0000256" key="1">
    <source>
        <dbReference type="SAM" id="Phobius"/>
    </source>
</evidence>
<keyword evidence="3" id="KW-1185">Reference proteome</keyword>
<sequence>MVSSPADCHFPFSYFSSHLFLFLSSPSVFPLLFSLSAFPSLLSCCFLAFASSLPSSSSSSPLFTFFSLRPFLSPPYLLPVLLLVALPCDPPPPQLIFQAKCKSWGEAHAEHPLGTKTSSSSTARTLAATRQTDSTLISPSRILI</sequence>
<keyword evidence="1" id="KW-1133">Transmembrane helix</keyword>
<organism evidence="2 3">
    <name type="scientific">Aspergillus neoniger (strain CBS 115656)</name>
    <dbReference type="NCBI Taxonomy" id="1448310"/>
    <lineage>
        <taxon>Eukaryota</taxon>
        <taxon>Fungi</taxon>
        <taxon>Dikarya</taxon>
        <taxon>Ascomycota</taxon>
        <taxon>Pezizomycotina</taxon>
        <taxon>Eurotiomycetes</taxon>
        <taxon>Eurotiomycetidae</taxon>
        <taxon>Eurotiales</taxon>
        <taxon>Aspergillaceae</taxon>
        <taxon>Aspergillus</taxon>
        <taxon>Aspergillus subgen. Circumdati</taxon>
    </lineage>
</organism>